<proteinExistence type="inferred from homology"/>
<gene>
    <name evidence="7" type="ORF">SAMN05444398_111141</name>
</gene>
<dbReference type="InterPro" id="IPR051010">
    <property type="entry name" value="BCAA_transport"/>
</dbReference>
<dbReference type="EMBL" id="FRBR01000011">
    <property type="protein sequence ID" value="SHM21585.1"/>
    <property type="molecule type" value="Genomic_DNA"/>
</dbReference>
<evidence type="ECO:0000256" key="4">
    <source>
        <dbReference type="ARBA" id="ARBA00022970"/>
    </source>
</evidence>
<dbReference type="AlphaFoldDB" id="A0A1M7GZ77"/>
<dbReference type="Proteomes" id="UP000183974">
    <property type="component" value="Unassembled WGS sequence"/>
</dbReference>
<evidence type="ECO:0000313" key="8">
    <source>
        <dbReference type="Proteomes" id="UP000183974"/>
    </source>
</evidence>
<keyword evidence="2" id="KW-0813">Transport</keyword>
<reference evidence="7 8" key="1">
    <citation type="submission" date="2016-11" db="EMBL/GenBank/DDBJ databases">
        <authorList>
            <person name="Jaros S."/>
            <person name="Januszkiewicz K."/>
            <person name="Wedrychowicz H."/>
        </authorList>
    </citation>
    <scope>NUCLEOTIDE SEQUENCE [LARGE SCALE GENOMIC DNA]</scope>
    <source>
        <strain evidence="7 8">DSM 29589</strain>
    </source>
</reference>
<keyword evidence="4" id="KW-0029">Amino-acid transport</keyword>
<name>A0A1M7GZ77_9RHOB</name>
<dbReference type="Pfam" id="PF13458">
    <property type="entry name" value="Peripla_BP_6"/>
    <property type="match status" value="1"/>
</dbReference>
<dbReference type="PANTHER" id="PTHR30483:SF6">
    <property type="entry name" value="PERIPLASMIC BINDING PROTEIN OF ABC TRANSPORTER FOR NATURAL AMINO ACIDS"/>
    <property type="match status" value="1"/>
</dbReference>
<comment type="similarity">
    <text evidence="1">Belongs to the leucine-binding protein family.</text>
</comment>
<evidence type="ECO:0000256" key="5">
    <source>
        <dbReference type="SAM" id="SignalP"/>
    </source>
</evidence>
<organism evidence="7 8">
    <name type="scientific">Roseovarius pacificus</name>
    <dbReference type="NCBI Taxonomy" id="337701"/>
    <lineage>
        <taxon>Bacteria</taxon>
        <taxon>Pseudomonadati</taxon>
        <taxon>Pseudomonadota</taxon>
        <taxon>Alphaproteobacteria</taxon>
        <taxon>Rhodobacterales</taxon>
        <taxon>Roseobacteraceae</taxon>
        <taxon>Roseovarius</taxon>
    </lineage>
</organism>
<dbReference type="STRING" id="337701.SAMN05444398_111141"/>
<dbReference type="InterPro" id="IPR000709">
    <property type="entry name" value="Leu_Ile_Val-bd"/>
</dbReference>
<evidence type="ECO:0000259" key="6">
    <source>
        <dbReference type="Pfam" id="PF13458"/>
    </source>
</evidence>
<keyword evidence="8" id="KW-1185">Reference proteome</keyword>
<feature type="domain" description="Leucine-binding protein" evidence="6">
    <location>
        <begin position="24"/>
        <end position="352"/>
    </location>
</feature>
<dbReference type="Gene3D" id="3.40.50.2300">
    <property type="match status" value="2"/>
</dbReference>
<dbReference type="CDD" id="cd06336">
    <property type="entry name" value="PBP1_ABC_ligand_binding-like"/>
    <property type="match status" value="1"/>
</dbReference>
<dbReference type="GO" id="GO:0006865">
    <property type="term" value="P:amino acid transport"/>
    <property type="evidence" value="ECO:0007669"/>
    <property type="project" value="UniProtKB-KW"/>
</dbReference>
<feature type="signal peptide" evidence="5">
    <location>
        <begin position="1"/>
        <end position="21"/>
    </location>
</feature>
<feature type="chain" id="PRO_5012816655" evidence="5">
    <location>
        <begin position="22"/>
        <end position="386"/>
    </location>
</feature>
<dbReference type="PRINTS" id="PR00337">
    <property type="entry name" value="LEUILEVALBP"/>
</dbReference>
<dbReference type="SUPFAM" id="SSF53822">
    <property type="entry name" value="Periplasmic binding protein-like I"/>
    <property type="match status" value="1"/>
</dbReference>
<protein>
    <submittedName>
        <fullName evidence="7">Amino acid/amide ABC transporter substrate-binding protein, HAAT family</fullName>
    </submittedName>
</protein>
<evidence type="ECO:0000256" key="3">
    <source>
        <dbReference type="ARBA" id="ARBA00022729"/>
    </source>
</evidence>
<evidence type="ECO:0000256" key="1">
    <source>
        <dbReference type="ARBA" id="ARBA00010062"/>
    </source>
</evidence>
<evidence type="ECO:0000313" key="7">
    <source>
        <dbReference type="EMBL" id="SHM21585.1"/>
    </source>
</evidence>
<sequence>MKLSALAFGASALAMASAASADTMTVGLVGPLSGGAAAWGSAMKAAIEFAAEDINAAGGLEVGGKTYTIDIAAYDSHYNPNDALTAVNRLVFEDEAAFIVGPLGSAPLAALVPTTTENKKITITAGFTPVAAAPEYPYSFRAVLPTEVYAKPQINWVVKSLGAEKIGSLFPNDETGQAMSNDISSAYEAAGADASAVEFYERGRVDFVPLLTRLLAQGIDTFELDGSPPQTAGLLVRQLRELGFEGNIVRTGGDATNDILAVAGPDASEGLYVHMEFDGGLDSVQDYQARYIEAYGGTMNAFSPLFYSNINMVFEAMKAAGTISDADAIVAEMAKISGYEGPAGEVSWIGEDFWGTKRQQFVPYAIGKVTGGKPEVVATCTVDACE</sequence>
<keyword evidence="3 5" id="KW-0732">Signal</keyword>
<dbReference type="PANTHER" id="PTHR30483">
    <property type="entry name" value="LEUCINE-SPECIFIC-BINDING PROTEIN"/>
    <property type="match status" value="1"/>
</dbReference>
<accession>A0A1M7GZ77</accession>
<dbReference type="InterPro" id="IPR028082">
    <property type="entry name" value="Peripla_BP_I"/>
</dbReference>
<evidence type="ECO:0000256" key="2">
    <source>
        <dbReference type="ARBA" id="ARBA00022448"/>
    </source>
</evidence>
<dbReference type="InterPro" id="IPR028081">
    <property type="entry name" value="Leu-bd"/>
</dbReference>